<dbReference type="RefSeq" id="WP_161919209.1">
    <property type="nucleotide sequence ID" value="NZ_JAACYS010000003.1"/>
</dbReference>
<dbReference type="PROSITE" id="PS51257">
    <property type="entry name" value="PROKAR_LIPOPROTEIN"/>
    <property type="match status" value="1"/>
</dbReference>
<dbReference type="EMBL" id="JAACYS010000003">
    <property type="protein sequence ID" value="NCU16373.1"/>
    <property type="molecule type" value="Genomic_DNA"/>
</dbReference>
<protein>
    <recommendedName>
        <fullName evidence="3">ABC transporter periplasmic binding protein yphF</fullName>
    </recommendedName>
</protein>
<gene>
    <name evidence="1" type="ORF">GW534_01095</name>
</gene>
<reference evidence="1 2" key="1">
    <citation type="submission" date="2020-01" db="EMBL/GenBank/DDBJ databases">
        <title>A novel Bacillus sp. from Pasinler.</title>
        <authorList>
            <person name="Adiguzel A."/>
            <person name="Ay H."/>
            <person name="Baltaci M.O."/>
        </authorList>
    </citation>
    <scope>NUCLEOTIDE SEQUENCE [LARGE SCALE GENOMIC DNA]</scope>
    <source>
        <strain evidence="1 2">P1</strain>
    </source>
</reference>
<name>A0ABX0A5A5_9BACI</name>
<organism evidence="1 2">
    <name type="scientific">Pallidibacillus pasinlerensis</name>
    <dbReference type="NCBI Taxonomy" id="2703818"/>
    <lineage>
        <taxon>Bacteria</taxon>
        <taxon>Bacillati</taxon>
        <taxon>Bacillota</taxon>
        <taxon>Bacilli</taxon>
        <taxon>Bacillales</taxon>
        <taxon>Bacillaceae</taxon>
        <taxon>Pallidibacillus</taxon>
    </lineage>
</organism>
<evidence type="ECO:0000313" key="1">
    <source>
        <dbReference type="EMBL" id="NCU16373.1"/>
    </source>
</evidence>
<accession>A0ABX0A5A5</accession>
<comment type="caution">
    <text evidence="1">The sequence shown here is derived from an EMBL/GenBank/DDBJ whole genome shotgun (WGS) entry which is preliminary data.</text>
</comment>
<sequence length="236" mass="27160">MKQIIRVFSLIFVSCILSGCLYPKERIAQQIPAETSVQQVQEAVEAYQSENNGLLPIKNKDSEMDQYIKYLIDFTKLVPQYLPEIPANAYEAGGVFQYVIIIPETNPTVKIFDMEIAERIREINIRLSMQKYPPFKEVIQDNVFSLDFNKLGYEQEPVIISPFSGQNLPFIISSDGEIYVDYSADIYQILQEKDVEQVEKYKDLRSLLVEDSIFVPAYSLPYIIDDFGAPVFIIKN</sequence>
<evidence type="ECO:0008006" key="3">
    <source>
        <dbReference type="Google" id="ProtNLM"/>
    </source>
</evidence>
<proteinExistence type="predicted"/>
<keyword evidence="2" id="KW-1185">Reference proteome</keyword>
<dbReference type="Proteomes" id="UP000743899">
    <property type="component" value="Unassembled WGS sequence"/>
</dbReference>
<evidence type="ECO:0000313" key="2">
    <source>
        <dbReference type="Proteomes" id="UP000743899"/>
    </source>
</evidence>